<evidence type="ECO:0000313" key="2">
    <source>
        <dbReference type="EMBL" id="GHP09534.1"/>
    </source>
</evidence>
<reference evidence="2" key="1">
    <citation type="submission" date="2020-10" db="EMBL/GenBank/DDBJ databases">
        <title>Unveiling of a novel bifunctional photoreceptor, Dualchrome1, isolated from a cosmopolitan green alga.</title>
        <authorList>
            <person name="Suzuki S."/>
            <person name="Kawachi M."/>
        </authorList>
    </citation>
    <scope>NUCLEOTIDE SEQUENCE</scope>
    <source>
        <strain evidence="2">NIES 2893</strain>
    </source>
</reference>
<feature type="region of interest" description="Disordered" evidence="1">
    <location>
        <begin position="129"/>
        <end position="155"/>
    </location>
</feature>
<keyword evidence="3" id="KW-1185">Reference proteome</keyword>
<gene>
    <name evidence="2" type="ORF">PPROV_000826900</name>
</gene>
<proteinExistence type="predicted"/>
<dbReference type="AlphaFoldDB" id="A0A830HQW8"/>
<sequence length="155" mass="16385">MASETGAALLTRLEHAATHLLTLVGAGDALNENSADAAAGLTTPALESDVEQAQAKYRASYEALEAFLATNTGDEKRENGGAQPMEADDSQLHERLAELRRRRDEGNEVLAQLIGGLRTVLATCDVTSSLTGSESDKFPRLTSSADATAQALQDR</sequence>
<evidence type="ECO:0000256" key="1">
    <source>
        <dbReference type="SAM" id="MobiDB-lite"/>
    </source>
</evidence>
<name>A0A830HQW8_9CHLO</name>
<evidence type="ECO:0000313" key="3">
    <source>
        <dbReference type="Proteomes" id="UP000660262"/>
    </source>
</evidence>
<protein>
    <submittedName>
        <fullName evidence="2">Uncharacterized protein</fullName>
    </submittedName>
</protein>
<dbReference type="Proteomes" id="UP000660262">
    <property type="component" value="Unassembled WGS sequence"/>
</dbReference>
<feature type="compositionally biased region" description="Polar residues" evidence="1">
    <location>
        <begin position="141"/>
        <end position="155"/>
    </location>
</feature>
<organism evidence="2 3">
    <name type="scientific">Pycnococcus provasolii</name>
    <dbReference type="NCBI Taxonomy" id="41880"/>
    <lineage>
        <taxon>Eukaryota</taxon>
        <taxon>Viridiplantae</taxon>
        <taxon>Chlorophyta</taxon>
        <taxon>Pseudoscourfieldiophyceae</taxon>
        <taxon>Pseudoscourfieldiales</taxon>
        <taxon>Pycnococcaceae</taxon>
        <taxon>Pycnococcus</taxon>
    </lineage>
</organism>
<dbReference type="EMBL" id="BNJQ01000025">
    <property type="protein sequence ID" value="GHP09534.1"/>
    <property type="molecule type" value="Genomic_DNA"/>
</dbReference>
<comment type="caution">
    <text evidence="2">The sequence shown here is derived from an EMBL/GenBank/DDBJ whole genome shotgun (WGS) entry which is preliminary data.</text>
</comment>
<feature type="region of interest" description="Disordered" evidence="1">
    <location>
        <begin position="70"/>
        <end position="92"/>
    </location>
</feature>
<accession>A0A830HQW8</accession>